<proteinExistence type="predicted"/>
<feature type="compositionally biased region" description="Basic and acidic residues" evidence="1">
    <location>
        <begin position="73"/>
        <end position="87"/>
    </location>
</feature>
<accession>A0A9W8N0G6</accession>
<organism evidence="2 3">
    <name type="scientific">Agrocybe chaxingu</name>
    <dbReference type="NCBI Taxonomy" id="84603"/>
    <lineage>
        <taxon>Eukaryota</taxon>
        <taxon>Fungi</taxon>
        <taxon>Dikarya</taxon>
        <taxon>Basidiomycota</taxon>
        <taxon>Agaricomycotina</taxon>
        <taxon>Agaricomycetes</taxon>
        <taxon>Agaricomycetidae</taxon>
        <taxon>Agaricales</taxon>
        <taxon>Agaricineae</taxon>
        <taxon>Strophariaceae</taxon>
        <taxon>Agrocybe</taxon>
    </lineage>
</organism>
<evidence type="ECO:0000256" key="1">
    <source>
        <dbReference type="SAM" id="MobiDB-lite"/>
    </source>
</evidence>
<keyword evidence="3" id="KW-1185">Reference proteome</keyword>
<reference evidence="2" key="1">
    <citation type="submission" date="2022-07" db="EMBL/GenBank/DDBJ databases">
        <title>Genome Sequence of Agrocybe chaxingu.</title>
        <authorList>
            <person name="Buettner E."/>
        </authorList>
    </citation>
    <scope>NUCLEOTIDE SEQUENCE</scope>
    <source>
        <strain evidence="2">MP-N11</strain>
    </source>
</reference>
<evidence type="ECO:0000313" key="3">
    <source>
        <dbReference type="Proteomes" id="UP001148786"/>
    </source>
</evidence>
<evidence type="ECO:0000313" key="2">
    <source>
        <dbReference type="EMBL" id="KAJ3516338.1"/>
    </source>
</evidence>
<dbReference type="OrthoDB" id="3253976at2759"/>
<comment type="caution">
    <text evidence="2">The sequence shown here is derived from an EMBL/GenBank/DDBJ whole genome shotgun (WGS) entry which is preliminary data.</text>
</comment>
<dbReference type="Proteomes" id="UP001148786">
    <property type="component" value="Unassembled WGS sequence"/>
</dbReference>
<name>A0A9W8N0G6_9AGAR</name>
<feature type="region of interest" description="Disordered" evidence="1">
    <location>
        <begin position="70"/>
        <end position="91"/>
    </location>
</feature>
<dbReference type="AlphaFoldDB" id="A0A9W8N0G6"/>
<gene>
    <name evidence="2" type="ORF">NLJ89_g1179</name>
</gene>
<protein>
    <submittedName>
        <fullName evidence="2">Uncharacterized protein</fullName>
    </submittedName>
</protein>
<sequence length="287" mass="31175">MGPCRPRGVQDNYHDQDRTAFFDLGGRLPGLPMSLDALADTPDREVAVDVDDDYETEKYLHLLELAQGASHDASNRGEGGEGQEQGRRRGAGLESAMATFVERLLLKLGYDTERSLLLHGVGLPISIAGTERLARPSLAMWDTDELVTLLVQTDLLPSHSLSPSTGPEQVDPEASLIASAIASFQFNNRTRVASQAAPFSTIVFPGIAFTGTTPTFYRIPVSEALSKAVESGQAPAEGVEVQRYVPELPGEQSEGMLDAKNRHLLLQEFLAFTVCVEVNKEETMAYV</sequence>
<dbReference type="EMBL" id="JANKHO010000058">
    <property type="protein sequence ID" value="KAJ3516338.1"/>
    <property type="molecule type" value="Genomic_DNA"/>
</dbReference>